<dbReference type="AlphaFoldDB" id="A0A4Y2CEY5"/>
<sequence length="61" mass="7150">MRSIQRESIAIFKKFELEFFTNLHVLDLPESEEHKFGILSVCVSDYEHDNSKTVRATGMKF</sequence>
<evidence type="ECO:0000313" key="2">
    <source>
        <dbReference type="Proteomes" id="UP000499080"/>
    </source>
</evidence>
<dbReference type="OrthoDB" id="1046782at2759"/>
<keyword evidence="2" id="KW-1185">Reference proteome</keyword>
<protein>
    <submittedName>
        <fullName evidence="1">Uncharacterized protein</fullName>
    </submittedName>
</protein>
<proteinExistence type="predicted"/>
<organism evidence="1 2">
    <name type="scientific">Araneus ventricosus</name>
    <name type="common">Orbweaver spider</name>
    <name type="synonym">Epeira ventricosa</name>
    <dbReference type="NCBI Taxonomy" id="182803"/>
    <lineage>
        <taxon>Eukaryota</taxon>
        <taxon>Metazoa</taxon>
        <taxon>Ecdysozoa</taxon>
        <taxon>Arthropoda</taxon>
        <taxon>Chelicerata</taxon>
        <taxon>Arachnida</taxon>
        <taxon>Araneae</taxon>
        <taxon>Araneomorphae</taxon>
        <taxon>Entelegynae</taxon>
        <taxon>Araneoidea</taxon>
        <taxon>Araneidae</taxon>
        <taxon>Araneus</taxon>
    </lineage>
</organism>
<feature type="non-terminal residue" evidence="1">
    <location>
        <position position="61"/>
    </location>
</feature>
<accession>A0A4Y2CEY5</accession>
<dbReference type="Proteomes" id="UP000499080">
    <property type="component" value="Unassembled WGS sequence"/>
</dbReference>
<gene>
    <name evidence="1" type="ORF">AVEN_13774_1</name>
</gene>
<dbReference type="EMBL" id="BGPR01162843">
    <property type="protein sequence ID" value="GBM02317.1"/>
    <property type="molecule type" value="Genomic_DNA"/>
</dbReference>
<name>A0A4Y2CEY5_ARAVE</name>
<reference evidence="1 2" key="1">
    <citation type="journal article" date="2019" name="Sci. Rep.">
        <title>Orb-weaving spider Araneus ventricosus genome elucidates the spidroin gene catalogue.</title>
        <authorList>
            <person name="Kono N."/>
            <person name="Nakamura H."/>
            <person name="Ohtoshi R."/>
            <person name="Moran D.A.P."/>
            <person name="Shinohara A."/>
            <person name="Yoshida Y."/>
            <person name="Fujiwara M."/>
            <person name="Mori M."/>
            <person name="Tomita M."/>
            <person name="Arakawa K."/>
        </authorList>
    </citation>
    <scope>NUCLEOTIDE SEQUENCE [LARGE SCALE GENOMIC DNA]</scope>
</reference>
<evidence type="ECO:0000313" key="1">
    <source>
        <dbReference type="EMBL" id="GBM02317.1"/>
    </source>
</evidence>
<comment type="caution">
    <text evidence="1">The sequence shown here is derived from an EMBL/GenBank/DDBJ whole genome shotgun (WGS) entry which is preliminary data.</text>
</comment>